<dbReference type="AlphaFoldDB" id="A0A1G9M766"/>
<dbReference type="PANTHER" id="PTHR30537">
    <property type="entry name" value="HTH-TYPE TRANSCRIPTIONAL REGULATOR"/>
    <property type="match status" value="1"/>
</dbReference>
<evidence type="ECO:0000313" key="6">
    <source>
        <dbReference type="EMBL" id="SDL69963.1"/>
    </source>
</evidence>
<keyword evidence="4" id="KW-0804">Transcription</keyword>
<reference evidence="6 7" key="1">
    <citation type="submission" date="2016-10" db="EMBL/GenBank/DDBJ databases">
        <authorList>
            <person name="de Groot N.N."/>
        </authorList>
    </citation>
    <scope>NUCLEOTIDE SEQUENCE [LARGE SCALE GENOMIC DNA]</scope>
    <source>
        <strain evidence="6 7">DSM 14789</strain>
    </source>
</reference>
<dbReference type="GO" id="GO:0006351">
    <property type="term" value="P:DNA-templated transcription"/>
    <property type="evidence" value="ECO:0007669"/>
    <property type="project" value="TreeGrafter"/>
</dbReference>
<comment type="similarity">
    <text evidence="1">Belongs to the LysR transcriptional regulatory family.</text>
</comment>
<keyword evidence="2" id="KW-0805">Transcription regulation</keyword>
<dbReference type="Gene3D" id="3.40.190.10">
    <property type="entry name" value="Periplasmic binding protein-like II"/>
    <property type="match status" value="2"/>
</dbReference>
<accession>A0A1G9M766</accession>
<proteinExistence type="inferred from homology"/>
<organism evidence="6 7">
    <name type="scientific">Modicisalibacter muralis</name>
    <dbReference type="NCBI Taxonomy" id="119000"/>
    <lineage>
        <taxon>Bacteria</taxon>
        <taxon>Pseudomonadati</taxon>
        <taxon>Pseudomonadota</taxon>
        <taxon>Gammaproteobacteria</taxon>
        <taxon>Oceanospirillales</taxon>
        <taxon>Halomonadaceae</taxon>
        <taxon>Modicisalibacter</taxon>
    </lineage>
</organism>
<evidence type="ECO:0000256" key="4">
    <source>
        <dbReference type="ARBA" id="ARBA00023163"/>
    </source>
</evidence>
<evidence type="ECO:0000256" key="3">
    <source>
        <dbReference type="ARBA" id="ARBA00023125"/>
    </source>
</evidence>
<dbReference type="InterPro" id="IPR000847">
    <property type="entry name" value="LysR_HTH_N"/>
</dbReference>
<evidence type="ECO:0000313" key="7">
    <source>
        <dbReference type="Proteomes" id="UP000198654"/>
    </source>
</evidence>
<evidence type="ECO:0000256" key="2">
    <source>
        <dbReference type="ARBA" id="ARBA00023015"/>
    </source>
</evidence>
<keyword evidence="7" id="KW-1185">Reference proteome</keyword>
<protein>
    <submittedName>
        <fullName evidence="6">DNA-binding transcriptional regulator, LysR family</fullName>
    </submittedName>
</protein>
<dbReference type="EMBL" id="FNGI01000006">
    <property type="protein sequence ID" value="SDL69963.1"/>
    <property type="molecule type" value="Genomic_DNA"/>
</dbReference>
<dbReference type="Pfam" id="PF00126">
    <property type="entry name" value="HTH_1"/>
    <property type="match status" value="1"/>
</dbReference>
<dbReference type="SUPFAM" id="SSF53850">
    <property type="entry name" value="Periplasmic binding protein-like II"/>
    <property type="match status" value="1"/>
</dbReference>
<sequence length="302" mass="33481">MTVARPSLNALRAFETSVRLGNMSRAADELGVTPSAISRHIQSLESIFGVPLLKRLPQSVIATDEGARMAAKLSDGFNLIEASVAQFKPGPLTLSCSATIMMHWLIPRLRHFKQTHPNVDLRLNVNYADIDLVREEISLAIRNDMVPPPQDVIVKHLMNEEIGLVCAPGYLKAAGLEARLEDLPKARILAAKTRLFAWNDWLETMGRPEIALAPHDIYEHFYLMIQAASYGLGVAIAPRMIVEDEISSGRLVAPFGFIAGKFNIVLWIAPHLRKSKDLQALVKWTMHEVGNTDRALPNAKGR</sequence>
<evidence type="ECO:0000259" key="5">
    <source>
        <dbReference type="PROSITE" id="PS50931"/>
    </source>
</evidence>
<gene>
    <name evidence="6" type="ORF">SAMN05661010_02334</name>
</gene>
<dbReference type="Proteomes" id="UP000198654">
    <property type="component" value="Unassembled WGS sequence"/>
</dbReference>
<dbReference type="Gene3D" id="1.10.10.10">
    <property type="entry name" value="Winged helix-like DNA-binding domain superfamily/Winged helix DNA-binding domain"/>
    <property type="match status" value="1"/>
</dbReference>
<dbReference type="InterPro" id="IPR036388">
    <property type="entry name" value="WH-like_DNA-bd_sf"/>
</dbReference>
<dbReference type="InterPro" id="IPR005119">
    <property type="entry name" value="LysR_subst-bd"/>
</dbReference>
<dbReference type="GO" id="GO:0043565">
    <property type="term" value="F:sequence-specific DNA binding"/>
    <property type="evidence" value="ECO:0007669"/>
    <property type="project" value="TreeGrafter"/>
</dbReference>
<name>A0A1G9M766_9GAMM</name>
<keyword evidence="3 6" id="KW-0238">DNA-binding</keyword>
<dbReference type="InterPro" id="IPR036390">
    <property type="entry name" value="WH_DNA-bd_sf"/>
</dbReference>
<dbReference type="InterPro" id="IPR058163">
    <property type="entry name" value="LysR-type_TF_proteobact-type"/>
</dbReference>
<dbReference type="Pfam" id="PF03466">
    <property type="entry name" value="LysR_substrate"/>
    <property type="match status" value="1"/>
</dbReference>
<dbReference type="STRING" id="119000.SAMN05661010_02334"/>
<dbReference type="PANTHER" id="PTHR30537:SF74">
    <property type="entry name" value="HTH-TYPE TRANSCRIPTIONAL REGULATOR TRPI"/>
    <property type="match status" value="1"/>
</dbReference>
<evidence type="ECO:0000256" key="1">
    <source>
        <dbReference type="ARBA" id="ARBA00009437"/>
    </source>
</evidence>
<dbReference type="OrthoDB" id="6787458at2"/>
<dbReference type="RefSeq" id="WP_089728742.1">
    <property type="nucleotide sequence ID" value="NZ_FNGI01000006.1"/>
</dbReference>
<dbReference type="GO" id="GO:0003700">
    <property type="term" value="F:DNA-binding transcription factor activity"/>
    <property type="evidence" value="ECO:0007669"/>
    <property type="project" value="InterPro"/>
</dbReference>
<dbReference type="SUPFAM" id="SSF46785">
    <property type="entry name" value="Winged helix' DNA-binding domain"/>
    <property type="match status" value="1"/>
</dbReference>
<feature type="domain" description="HTH lysR-type" evidence="5">
    <location>
        <begin position="6"/>
        <end position="63"/>
    </location>
</feature>
<dbReference type="PROSITE" id="PS50931">
    <property type="entry name" value="HTH_LYSR"/>
    <property type="match status" value="1"/>
</dbReference>